<feature type="chain" id="PRO_5035317585" evidence="1">
    <location>
        <begin position="18"/>
        <end position="265"/>
    </location>
</feature>
<evidence type="ECO:0000256" key="1">
    <source>
        <dbReference type="SAM" id="SignalP"/>
    </source>
</evidence>
<feature type="signal peptide" evidence="1">
    <location>
        <begin position="1"/>
        <end position="17"/>
    </location>
</feature>
<evidence type="ECO:0000313" key="3">
    <source>
        <dbReference type="Proteomes" id="UP000789595"/>
    </source>
</evidence>
<dbReference type="AlphaFoldDB" id="A0A8J2SG56"/>
<reference evidence="2" key="1">
    <citation type="submission" date="2021-11" db="EMBL/GenBank/DDBJ databases">
        <authorList>
            <consortium name="Genoscope - CEA"/>
            <person name="William W."/>
        </authorList>
    </citation>
    <scope>NUCLEOTIDE SEQUENCE</scope>
</reference>
<comment type="caution">
    <text evidence="2">The sequence shown here is derived from an EMBL/GenBank/DDBJ whole genome shotgun (WGS) entry which is preliminary data.</text>
</comment>
<dbReference type="OrthoDB" id="201045at2759"/>
<keyword evidence="1" id="KW-0732">Signal</keyword>
<sequence>MVRTLKTALLLGASSSALLVPGKPRTKTLRFVEVAERISTSEDKAETFETADYLQDMDRYEGKNNVIPTGFDVNAAIDAAATESTTFIDVVVEETVAKVAEERKDEAAADAVASVEKKLEEKLETTMDKIEAAAVPMEEIEVGPVGEFLIKWGFKDDPRIPEDERVPAMQRIKDSGKAGVIAYALTEGAFWIGSVPFAIAAVTLATGSFPDIASDEGKAAIGADAFIFINFARLIVPARIAFALGLAPWVDENIVKKFGGDEKEE</sequence>
<proteinExistence type="predicted"/>
<keyword evidence="3" id="KW-1185">Reference proteome</keyword>
<evidence type="ECO:0000313" key="2">
    <source>
        <dbReference type="EMBL" id="CAH0369408.1"/>
    </source>
</evidence>
<organism evidence="2 3">
    <name type="scientific">Pelagomonas calceolata</name>
    <dbReference type="NCBI Taxonomy" id="35677"/>
    <lineage>
        <taxon>Eukaryota</taxon>
        <taxon>Sar</taxon>
        <taxon>Stramenopiles</taxon>
        <taxon>Ochrophyta</taxon>
        <taxon>Pelagophyceae</taxon>
        <taxon>Pelagomonadales</taxon>
        <taxon>Pelagomonadaceae</taxon>
        <taxon>Pelagomonas</taxon>
    </lineage>
</organism>
<protein>
    <submittedName>
        <fullName evidence="2">Uncharacterized protein</fullName>
    </submittedName>
</protein>
<name>A0A8J2SG56_9STRA</name>
<dbReference type="EMBL" id="CAKKNE010000002">
    <property type="protein sequence ID" value="CAH0369408.1"/>
    <property type="molecule type" value="Genomic_DNA"/>
</dbReference>
<gene>
    <name evidence="2" type="ORF">PECAL_2P25300</name>
</gene>
<accession>A0A8J2SG56</accession>
<dbReference type="Proteomes" id="UP000789595">
    <property type="component" value="Unassembled WGS sequence"/>
</dbReference>